<gene>
    <name evidence="2" type="ORF">GGI59_004519</name>
</gene>
<dbReference type="EMBL" id="JACHBC010000010">
    <property type="protein sequence ID" value="MBB5562829.1"/>
    <property type="molecule type" value="Genomic_DNA"/>
</dbReference>
<name>A0A7W9CWW7_9HYPH</name>
<evidence type="ECO:0000313" key="2">
    <source>
        <dbReference type="EMBL" id="MBB5562829.1"/>
    </source>
</evidence>
<dbReference type="AlphaFoldDB" id="A0A7W9CWW7"/>
<proteinExistence type="predicted"/>
<protein>
    <submittedName>
        <fullName evidence="2">Uncharacterized protein</fullName>
    </submittedName>
</protein>
<dbReference type="RefSeq" id="WP_183934854.1">
    <property type="nucleotide sequence ID" value="NZ_JACHBC010000010.1"/>
</dbReference>
<accession>A0A7W9CWW7</accession>
<reference evidence="2 3" key="1">
    <citation type="submission" date="2020-08" db="EMBL/GenBank/DDBJ databases">
        <title>Genomic Encyclopedia of Type Strains, Phase IV (KMG-V): Genome sequencing to study the core and pangenomes of soil and plant-associated prokaryotes.</title>
        <authorList>
            <person name="Whitman W."/>
        </authorList>
    </citation>
    <scope>NUCLEOTIDE SEQUENCE [LARGE SCALE GENOMIC DNA]</scope>
    <source>
        <strain evidence="2 3">SEMIA 4034</strain>
    </source>
</reference>
<evidence type="ECO:0000256" key="1">
    <source>
        <dbReference type="SAM" id="MobiDB-lite"/>
    </source>
</evidence>
<organism evidence="2 3">
    <name type="scientific">Rhizobium lentis</name>
    <dbReference type="NCBI Taxonomy" id="1138194"/>
    <lineage>
        <taxon>Bacteria</taxon>
        <taxon>Pseudomonadati</taxon>
        <taxon>Pseudomonadota</taxon>
        <taxon>Alphaproteobacteria</taxon>
        <taxon>Hyphomicrobiales</taxon>
        <taxon>Rhizobiaceae</taxon>
        <taxon>Rhizobium/Agrobacterium group</taxon>
        <taxon>Rhizobium</taxon>
    </lineage>
</organism>
<evidence type="ECO:0000313" key="3">
    <source>
        <dbReference type="Proteomes" id="UP000528824"/>
    </source>
</evidence>
<dbReference type="Proteomes" id="UP000528824">
    <property type="component" value="Unassembled WGS sequence"/>
</dbReference>
<comment type="caution">
    <text evidence="2">The sequence shown here is derived from an EMBL/GenBank/DDBJ whole genome shotgun (WGS) entry which is preliminary data.</text>
</comment>
<keyword evidence="3" id="KW-1185">Reference proteome</keyword>
<feature type="region of interest" description="Disordered" evidence="1">
    <location>
        <begin position="49"/>
        <end position="75"/>
    </location>
</feature>
<sequence length="115" mass="12671">MTEERWARMAKERWFRVDRKVEPGSAVERWCQVDGGRWCSLDGGEKVRVEGPEVVPGDTRRAGRDQPSATEKAASVVRLAAKPTTLSVIPGLDPGIHDQALGFYFSTVGLFTDPA</sequence>